<dbReference type="GO" id="GO:0005811">
    <property type="term" value="C:lipid droplet"/>
    <property type="evidence" value="ECO:0007669"/>
    <property type="project" value="TreeGrafter"/>
</dbReference>
<dbReference type="AlphaFoldDB" id="S7PVU8"/>
<dbReference type="RefSeq" id="XP_007869660.1">
    <property type="nucleotide sequence ID" value="XM_007871469.1"/>
</dbReference>
<dbReference type="GO" id="GO:0005739">
    <property type="term" value="C:mitochondrion"/>
    <property type="evidence" value="ECO:0007669"/>
    <property type="project" value="TreeGrafter"/>
</dbReference>
<reference evidence="4 5" key="1">
    <citation type="journal article" date="2012" name="Science">
        <title>The Paleozoic origin of enzymatic lignin decomposition reconstructed from 31 fungal genomes.</title>
        <authorList>
            <person name="Floudas D."/>
            <person name="Binder M."/>
            <person name="Riley R."/>
            <person name="Barry K."/>
            <person name="Blanchette R.A."/>
            <person name="Henrissat B."/>
            <person name="Martinez A.T."/>
            <person name="Otillar R."/>
            <person name="Spatafora J.W."/>
            <person name="Yadav J.S."/>
            <person name="Aerts A."/>
            <person name="Benoit I."/>
            <person name="Boyd A."/>
            <person name="Carlson A."/>
            <person name="Copeland A."/>
            <person name="Coutinho P.M."/>
            <person name="de Vries R.P."/>
            <person name="Ferreira P."/>
            <person name="Findley K."/>
            <person name="Foster B."/>
            <person name="Gaskell J."/>
            <person name="Glotzer D."/>
            <person name="Gorecki P."/>
            <person name="Heitman J."/>
            <person name="Hesse C."/>
            <person name="Hori C."/>
            <person name="Igarashi K."/>
            <person name="Jurgens J.A."/>
            <person name="Kallen N."/>
            <person name="Kersten P."/>
            <person name="Kohler A."/>
            <person name="Kuees U."/>
            <person name="Kumar T.K.A."/>
            <person name="Kuo A."/>
            <person name="LaButti K."/>
            <person name="Larrondo L.F."/>
            <person name="Lindquist E."/>
            <person name="Ling A."/>
            <person name="Lombard V."/>
            <person name="Lucas S."/>
            <person name="Lundell T."/>
            <person name="Martin R."/>
            <person name="McLaughlin D.J."/>
            <person name="Morgenstern I."/>
            <person name="Morin E."/>
            <person name="Murat C."/>
            <person name="Nagy L.G."/>
            <person name="Nolan M."/>
            <person name="Ohm R.A."/>
            <person name="Patyshakuliyeva A."/>
            <person name="Rokas A."/>
            <person name="Ruiz-Duenas F.J."/>
            <person name="Sabat G."/>
            <person name="Salamov A."/>
            <person name="Samejima M."/>
            <person name="Schmutz J."/>
            <person name="Slot J.C."/>
            <person name="St John F."/>
            <person name="Stenlid J."/>
            <person name="Sun H."/>
            <person name="Sun S."/>
            <person name="Syed K."/>
            <person name="Tsang A."/>
            <person name="Wiebenga A."/>
            <person name="Young D."/>
            <person name="Pisabarro A."/>
            <person name="Eastwood D.C."/>
            <person name="Martin F."/>
            <person name="Cullen D."/>
            <person name="Grigoriev I.V."/>
            <person name="Hibbett D.S."/>
        </authorList>
    </citation>
    <scope>NUCLEOTIDE SEQUENCE [LARGE SCALE GENOMIC DNA]</scope>
    <source>
        <strain evidence="4 5">ATCC 11539</strain>
    </source>
</reference>
<feature type="transmembrane region" description="Helical" evidence="2">
    <location>
        <begin position="285"/>
        <end position="312"/>
    </location>
</feature>
<evidence type="ECO:0000259" key="3">
    <source>
        <dbReference type="Pfam" id="PF03435"/>
    </source>
</evidence>
<keyword evidence="2" id="KW-1133">Transmembrane helix</keyword>
<dbReference type="Gene3D" id="3.40.50.720">
    <property type="entry name" value="NAD(P)-binding Rossmann-like Domain"/>
    <property type="match status" value="1"/>
</dbReference>
<dbReference type="GeneID" id="19309007"/>
<dbReference type="OMA" id="KRPVQMH"/>
<keyword evidence="2" id="KW-0472">Membrane</keyword>
<evidence type="ECO:0000256" key="1">
    <source>
        <dbReference type="ARBA" id="ARBA00038048"/>
    </source>
</evidence>
<dbReference type="OrthoDB" id="10268090at2759"/>
<keyword evidence="2" id="KW-0812">Transmembrane</keyword>
<accession>S7PVU8</accession>
<sequence length="445" mass="47995">MSRPYDIVVYGASGFTGKFVAKELCSLAAKGSFPGLKWAIAGRSKGKLDTLVSEISQQYAGVAPPGIIIADASETDGEGPLQAVVDMAAATRLVLNCVGPYRFTGEKVVQACIQASTDYLDLCGEPEFIENMILKYHDTAAEKSITIVHAAAFDSVPADLGALFAKRNLIEKGATPSSVEMYVKMLVSGNAKPGLNFATYQSAVEGFGSVGQLRQVRKALAAKQPRPATVGPKLKPRKGLLGRFPPYLDRVGGYLIPYFFADPAIVRQTQILEEVHSAGLPPIQFGAYLVIPSLRILLLMIFYFTIFSFLAARKWGRALLLRYPRLFSHGTVYKGGPPVESLKHFAFTETFVARGYSSAVDPKSGAQPDVEVVTRVSGPELGYVATSILFSFCAKILLDERRRSGDGGSIRLRHGVLTPAVAFGDTGLIEELDQDGRVTFSVVQA</sequence>
<protein>
    <recommendedName>
        <fullName evidence="3">Saccharopine dehydrogenase NADP binding domain-containing protein</fullName>
    </recommendedName>
</protein>
<evidence type="ECO:0000313" key="4">
    <source>
        <dbReference type="EMBL" id="EPQ51756.1"/>
    </source>
</evidence>
<evidence type="ECO:0000256" key="2">
    <source>
        <dbReference type="SAM" id="Phobius"/>
    </source>
</evidence>
<dbReference type="KEGG" id="gtr:GLOTRDRAFT_80746"/>
<dbReference type="PANTHER" id="PTHR12286">
    <property type="entry name" value="SACCHAROPINE DEHYDROGENASE-LIKE OXIDOREDUCTASE"/>
    <property type="match status" value="1"/>
</dbReference>
<dbReference type="InterPro" id="IPR005097">
    <property type="entry name" value="Sacchrp_dh_NADP-bd"/>
</dbReference>
<dbReference type="InterPro" id="IPR051276">
    <property type="entry name" value="Saccharopine_DH-like_oxidrdct"/>
</dbReference>
<keyword evidence="5" id="KW-1185">Reference proteome</keyword>
<dbReference type="InterPro" id="IPR036291">
    <property type="entry name" value="NAD(P)-bd_dom_sf"/>
</dbReference>
<dbReference type="Proteomes" id="UP000030669">
    <property type="component" value="Unassembled WGS sequence"/>
</dbReference>
<dbReference type="HOGENOM" id="CLU_031002_1_0_1"/>
<organism evidence="4 5">
    <name type="scientific">Gloeophyllum trabeum (strain ATCC 11539 / FP-39264 / Madison 617)</name>
    <name type="common">Brown rot fungus</name>
    <dbReference type="NCBI Taxonomy" id="670483"/>
    <lineage>
        <taxon>Eukaryota</taxon>
        <taxon>Fungi</taxon>
        <taxon>Dikarya</taxon>
        <taxon>Basidiomycota</taxon>
        <taxon>Agaricomycotina</taxon>
        <taxon>Agaricomycetes</taxon>
        <taxon>Gloeophyllales</taxon>
        <taxon>Gloeophyllaceae</taxon>
        <taxon>Gloeophyllum</taxon>
    </lineage>
</organism>
<dbReference type="GO" id="GO:0005886">
    <property type="term" value="C:plasma membrane"/>
    <property type="evidence" value="ECO:0007669"/>
    <property type="project" value="TreeGrafter"/>
</dbReference>
<dbReference type="GO" id="GO:0009247">
    <property type="term" value="P:glycolipid biosynthetic process"/>
    <property type="evidence" value="ECO:0007669"/>
    <property type="project" value="TreeGrafter"/>
</dbReference>
<dbReference type="SUPFAM" id="SSF51735">
    <property type="entry name" value="NAD(P)-binding Rossmann-fold domains"/>
    <property type="match status" value="1"/>
</dbReference>
<comment type="similarity">
    <text evidence="1">Belongs to the saccharopine dehydrogenase family.</text>
</comment>
<dbReference type="EMBL" id="KB469309">
    <property type="protein sequence ID" value="EPQ51756.1"/>
    <property type="molecule type" value="Genomic_DNA"/>
</dbReference>
<dbReference type="Pfam" id="PF03435">
    <property type="entry name" value="Sacchrp_dh_NADP"/>
    <property type="match status" value="1"/>
</dbReference>
<gene>
    <name evidence="4" type="ORF">GLOTRDRAFT_80746</name>
</gene>
<feature type="domain" description="Saccharopine dehydrogenase NADP binding" evidence="3">
    <location>
        <begin position="7"/>
        <end position="148"/>
    </location>
</feature>
<evidence type="ECO:0000313" key="5">
    <source>
        <dbReference type="Proteomes" id="UP000030669"/>
    </source>
</evidence>
<name>S7PVU8_GLOTA</name>
<proteinExistence type="inferred from homology"/>
<dbReference type="eggNOG" id="KOG2733">
    <property type="taxonomic scope" value="Eukaryota"/>
</dbReference>
<dbReference type="PANTHER" id="PTHR12286:SF5">
    <property type="entry name" value="SACCHAROPINE DEHYDROGENASE-LIKE OXIDOREDUCTASE"/>
    <property type="match status" value="1"/>
</dbReference>